<accession>A0A3N8QEU3</accession>
<feature type="domain" description="Thioredoxin-like fold" evidence="1">
    <location>
        <begin position="6"/>
        <end position="67"/>
    </location>
</feature>
<dbReference type="RefSeq" id="WP_124619333.1">
    <property type="nucleotide sequence ID" value="NZ_QTQX01000022.1"/>
</dbReference>
<reference evidence="2 3" key="1">
    <citation type="submission" date="2018-08" db="EMBL/GenBank/DDBJ databases">
        <title>Comparative analysis of Burkholderia isolates from Puerto Rico.</title>
        <authorList>
            <person name="Hall C."/>
            <person name="Sahl J."/>
            <person name="Wagner D."/>
        </authorList>
    </citation>
    <scope>NUCLEOTIDE SEQUENCE [LARGE SCALE GENOMIC DNA]</scope>
    <source>
        <strain evidence="2 3">Bp9001</strain>
    </source>
</reference>
<dbReference type="Pfam" id="PF13192">
    <property type="entry name" value="Thioredoxin_3"/>
    <property type="match status" value="1"/>
</dbReference>
<proteinExistence type="predicted"/>
<evidence type="ECO:0000313" key="2">
    <source>
        <dbReference type="EMBL" id="RQT22151.1"/>
    </source>
</evidence>
<dbReference type="Gene3D" id="3.40.30.10">
    <property type="entry name" value="Glutaredoxin"/>
    <property type="match status" value="1"/>
</dbReference>
<evidence type="ECO:0000259" key="1">
    <source>
        <dbReference type="Pfam" id="PF13192"/>
    </source>
</evidence>
<dbReference type="SUPFAM" id="SSF52833">
    <property type="entry name" value="Thioredoxin-like"/>
    <property type="match status" value="1"/>
</dbReference>
<dbReference type="AlphaFoldDB" id="A0A3N8QEU3"/>
<name>A0A3N8QEU3_9BURK</name>
<evidence type="ECO:0000313" key="3">
    <source>
        <dbReference type="Proteomes" id="UP000269271"/>
    </source>
</evidence>
<dbReference type="InterPro" id="IPR012336">
    <property type="entry name" value="Thioredoxin-like_fold"/>
</dbReference>
<dbReference type="EMBL" id="QTQX01000022">
    <property type="protein sequence ID" value="RQT22151.1"/>
    <property type="molecule type" value="Genomic_DNA"/>
</dbReference>
<dbReference type="InterPro" id="IPR036249">
    <property type="entry name" value="Thioredoxin-like_sf"/>
</dbReference>
<gene>
    <name evidence="2" type="ORF">DF037_29030</name>
</gene>
<sequence>MTTRRRVEVFSAGCAVCNETVVMVQRLACPSCDVQLLDMNDAQVADRARKLGIRSVPAVVIDGQLASCCAGRGVDEQSLRAAGLGQP</sequence>
<protein>
    <recommendedName>
        <fullName evidence="1">Thioredoxin-like fold domain-containing protein</fullName>
    </recommendedName>
</protein>
<comment type="caution">
    <text evidence="2">The sequence shown here is derived from an EMBL/GenBank/DDBJ whole genome shotgun (WGS) entry which is preliminary data.</text>
</comment>
<organism evidence="2 3">
    <name type="scientific">Burkholderia contaminans</name>
    <dbReference type="NCBI Taxonomy" id="488447"/>
    <lineage>
        <taxon>Bacteria</taxon>
        <taxon>Pseudomonadati</taxon>
        <taxon>Pseudomonadota</taxon>
        <taxon>Betaproteobacteria</taxon>
        <taxon>Burkholderiales</taxon>
        <taxon>Burkholderiaceae</taxon>
        <taxon>Burkholderia</taxon>
        <taxon>Burkholderia cepacia complex</taxon>
    </lineage>
</organism>
<dbReference type="Proteomes" id="UP000269271">
    <property type="component" value="Unassembled WGS sequence"/>
</dbReference>